<dbReference type="AlphaFoldDB" id="A0A352ISJ6"/>
<gene>
    <name evidence="1" type="ORF">DC045_08945</name>
</gene>
<evidence type="ECO:0000313" key="2">
    <source>
        <dbReference type="Proteomes" id="UP000263489"/>
    </source>
</evidence>
<dbReference type="RefSeq" id="WP_092031860.1">
    <property type="nucleotide sequence ID" value="NZ_CBDIPR010000003.1"/>
</dbReference>
<reference evidence="1 2" key="1">
    <citation type="journal article" date="2018" name="Nat. Biotechnol.">
        <title>A standardized bacterial taxonomy based on genome phylogeny substantially revises the tree of life.</title>
        <authorList>
            <person name="Parks D.H."/>
            <person name="Chuvochina M."/>
            <person name="Waite D.W."/>
            <person name="Rinke C."/>
            <person name="Skarshewski A."/>
            <person name="Chaumeil P.A."/>
            <person name="Hugenholtz P."/>
        </authorList>
    </citation>
    <scope>NUCLEOTIDE SEQUENCE [LARGE SCALE GENOMIC DNA]</scope>
    <source>
        <strain evidence="1">UBA9380</strain>
    </source>
</reference>
<accession>A0A352ISJ6</accession>
<dbReference type="EMBL" id="DNNA01000146">
    <property type="protein sequence ID" value="HBC34429.1"/>
    <property type="molecule type" value="Genomic_DNA"/>
</dbReference>
<comment type="caution">
    <text evidence="1">The sequence shown here is derived from an EMBL/GenBank/DDBJ whole genome shotgun (WGS) entry which is preliminary data.</text>
</comment>
<name>A0A352ISJ6_9GAMM</name>
<proteinExistence type="predicted"/>
<dbReference type="Proteomes" id="UP000263489">
    <property type="component" value="Unassembled WGS sequence"/>
</dbReference>
<sequence>MINKNRDILENLGQELEKNARAPLSEFRIDQNTAMPAELRNWLVSLRLLNGVPFANLVADSELLPQESIRWFYMDRRWTDALVQGALSVGTVNSDDRIQLDAQYSAIRAELDTEERNVRRRTLAPRLTGQTGPITGFLLRSAAVSGWPGMHVRAFDVDPEEGDEARFEEDDPRRIRLLRLERLAPAVLLCLFDGVPKVVHLEEPRQGVQFGFKHEDNGNQRSATLTPRRKSDFSYLDVEDINVPFRVGSSGVVDIRRLSAALAEHDETGAGDGLDSAEYALQLIRFPWRQVFGEVQVPPISAMFRATVAYEPMVNATFKL</sequence>
<organism evidence="1 2">
    <name type="scientific">Marinobacter adhaerens</name>
    <dbReference type="NCBI Taxonomy" id="1033846"/>
    <lineage>
        <taxon>Bacteria</taxon>
        <taxon>Pseudomonadati</taxon>
        <taxon>Pseudomonadota</taxon>
        <taxon>Gammaproteobacteria</taxon>
        <taxon>Pseudomonadales</taxon>
        <taxon>Marinobacteraceae</taxon>
        <taxon>Marinobacter</taxon>
    </lineage>
</organism>
<evidence type="ECO:0000313" key="1">
    <source>
        <dbReference type="EMBL" id="HBC34429.1"/>
    </source>
</evidence>
<protein>
    <submittedName>
        <fullName evidence="1">Uncharacterized protein</fullName>
    </submittedName>
</protein>